<keyword evidence="1" id="KW-0472">Membrane</keyword>
<evidence type="ECO:0000256" key="1">
    <source>
        <dbReference type="SAM" id="Phobius"/>
    </source>
</evidence>
<feature type="transmembrane region" description="Helical" evidence="1">
    <location>
        <begin position="72"/>
        <end position="90"/>
    </location>
</feature>
<name>A0A1I6H163_9RHOB</name>
<feature type="transmembrane region" description="Helical" evidence="1">
    <location>
        <begin position="42"/>
        <end position="60"/>
    </location>
</feature>
<keyword evidence="1" id="KW-0812">Transmembrane</keyword>
<protein>
    <recommendedName>
        <fullName evidence="4">DUF4345 domain-containing protein</fullName>
    </recommendedName>
</protein>
<dbReference type="Proteomes" id="UP000199658">
    <property type="component" value="Unassembled WGS sequence"/>
</dbReference>
<dbReference type="STRING" id="670154.SAMN04488002_2300"/>
<keyword evidence="1" id="KW-1133">Transmembrane helix</keyword>
<accession>A0A1I6H163</accession>
<feature type="transmembrane region" description="Helical" evidence="1">
    <location>
        <begin position="9"/>
        <end position="30"/>
    </location>
</feature>
<dbReference type="EMBL" id="FOYO01000001">
    <property type="protein sequence ID" value="SFR48178.1"/>
    <property type="molecule type" value="Genomic_DNA"/>
</dbReference>
<evidence type="ECO:0000313" key="2">
    <source>
        <dbReference type="EMBL" id="SFR48178.1"/>
    </source>
</evidence>
<keyword evidence="3" id="KW-1185">Reference proteome</keyword>
<dbReference type="AlphaFoldDB" id="A0A1I6H163"/>
<dbReference type="OrthoDB" id="7862583at2"/>
<reference evidence="3" key="1">
    <citation type="submission" date="2016-10" db="EMBL/GenBank/DDBJ databases">
        <authorList>
            <person name="Varghese N."/>
            <person name="Submissions S."/>
        </authorList>
    </citation>
    <scope>NUCLEOTIDE SEQUENCE [LARGE SCALE GENOMIC DNA]</scope>
    <source>
        <strain evidence="3">DSM 26921</strain>
    </source>
</reference>
<dbReference type="RefSeq" id="WP_090216837.1">
    <property type="nucleotide sequence ID" value="NZ_FOYO01000001.1"/>
</dbReference>
<gene>
    <name evidence="2" type="ORF">SAMN04488002_2300</name>
</gene>
<organism evidence="2 3">
    <name type="scientific">Litoreibacter janthinus</name>
    <dbReference type="NCBI Taxonomy" id="670154"/>
    <lineage>
        <taxon>Bacteria</taxon>
        <taxon>Pseudomonadati</taxon>
        <taxon>Pseudomonadota</taxon>
        <taxon>Alphaproteobacteria</taxon>
        <taxon>Rhodobacterales</taxon>
        <taxon>Roseobacteraceae</taxon>
        <taxon>Litoreibacter</taxon>
    </lineage>
</organism>
<evidence type="ECO:0000313" key="3">
    <source>
        <dbReference type="Proteomes" id="UP000199658"/>
    </source>
</evidence>
<sequence length="121" mass="13284">MTFDVVNKLAFAITAALCLVLLFFPAPIYWLFSIDASASADFIARRAAMLFAGFSVLALVTSDTESDEVRQVVSLAFAVSMAGLMILGLFELFRGVAGLGIMLAVAVEAFFAFYYIRFWRD</sequence>
<proteinExistence type="predicted"/>
<feature type="transmembrane region" description="Helical" evidence="1">
    <location>
        <begin position="96"/>
        <end position="116"/>
    </location>
</feature>
<evidence type="ECO:0008006" key="4">
    <source>
        <dbReference type="Google" id="ProtNLM"/>
    </source>
</evidence>